<dbReference type="RefSeq" id="WP_167365455.1">
    <property type="nucleotide sequence ID" value="NZ_FOMH01000010.1"/>
</dbReference>
<keyword evidence="2" id="KW-1185">Reference proteome</keyword>
<organism evidence="1 2">
    <name type="scientific">Flavobacterium phragmitis</name>
    <dbReference type="NCBI Taxonomy" id="739143"/>
    <lineage>
        <taxon>Bacteria</taxon>
        <taxon>Pseudomonadati</taxon>
        <taxon>Bacteroidota</taxon>
        <taxon>Flavobacteriia</taxon>
        <taxon>Flavobacteriales</taxon>
        <taxon>Flavobacteriaceae</taxon>
        <taxon>Flavobacterium</taxon>
    </lineage>
</organism>
<dbReference type="Proteomes" id="UP000199672">
    <property type="component" value="Unassembled WGS sequence"/>
</dbReference>
<accession>A0A1I1U2X8</accession>
<protein>
    <submittedName>
        <fullName evidence="1">Uncharacterized protein</fullName>
    </submittedName>
</protein>
<name>A0A1I1U2X8_9FLAO</name>
<dbReference type="STRING" id="739143.SAMN05216297_110156"/>
<proteinExistence type="predicted"/>
<gene>
    <name evidence="1" type="ORF">SAMN05216297_110156</name>
</gene>
<reference evidence="2" key="1">
    <citation type="submission" date="2016-10" db="EMBL/GenBank/DDBJ databases">
        <authorList>
            <person name="Varghese N."/>
            <person name="Submissions S."/>
        </authorList>
    </citation>
    <scope>NUCLEOTIDE SEQUENCE [LARGE SCALE GENOMIC DNA]</scope>
    <source>
        <strain evidence="2">CGMCC 1.10370</strain>
    </source>
</reference>
<dbReference type="EMBL" id="FOMH01000010">
    <property type="protein sequence ID" value="SFD65025.1"/>
    <property type="molecule type" value="Genomic_DNA"/>
</dbReference>
<dbReference type="AlphaFoldDB" id="A0A1I1U2X8"/>
<evidence type="ECO:0000313" key="1">
    <source>
        <dbReference type="EMBL" id="SFD65025.1"/>
    </source>
</evidence>
<sequence length="49" mass="5787">MKQQPPTDIVRCIVMVIMALDHVQDLMHVDYKVSKAVCLYWQFAEIHLE</sequence>
<evidence type="ECO:0000313" key="2">
    <source>
        <dbReference type="Proteomes" id="UP000199672"/>
    </source>
</evidence>